<accession>A0A0G1JAM4</accession>
<protein>
    <submittedName>
        <fullName evidence="1">Uncharacterized protein</fullName>
    </submittedName>
</protein>
<evidence type="ECO:0000313" key="2">
    <source>
        <dbReference type="Proteomes" id="UP000034736"/>
    </source>
</evidence>
<dbReference type="AlphaFoldDB" id="A0A0G1JAM4"/>
<dbReference type="Proteomes" id="UP000034736">
    <property type="component" value="Unassembled WGS sequence"/>
</dbReference>
<proteinExistence type="predicted"/>
<gene>
    <name evidence="1" type="ORF">UW30_C0013G0016</name>
</gene>
<comment type="caution">
    <text evidence="1">The sequence shown here is derived from an EMBL/GenBank/DDBJ whole genome shotgun (WGS) entry which is preliminary data.</text>
</comment>
<evidence type="ECO:0000313" key="1">
    <source>
        <dbReference type="EMBL" id="KKT41047.1"/>
    </source>
</evidence>
<sequence length="58" mass="7086">MDLSKERFEKVILRLIELGEDKEELEFWRSIFDKLSETKKEKLISNLEKEKETLEKKD</sequence>
<organism evidence="1 2">
    <name type="scientific">Candidatus Giovannonibacteria bacterium GW2011_GWA2_44_13b</name>
    <dbReference type="NCBI Taxonomy" id="1618647"/>
    <lineage>
        <taxon>Bacteria</taxon>
        <taxon>Candidatus Giovannoniibacteriota</taxon>
    </lineage>
</organism>
<dbReference type="STRING" id="1618647.UW30_C0013G0016"/>
<reference evidence="1 2" key="1">
    <citation type="journal article" date="2015" name="Nature">
        <title>rRNA introns, odd ribosomes, and small enigmatic genomes across a large radiation of phyla.</title>
        <authorList>
            <person name="Brown C.T."/>
            <person name="Hug L.A."/>
            <person name="Thomas B.C."/>
            <person name="Sharon I."/>
            <person name="Castelle C.J."/>
            <person name="Singh A."/>
            <person name="Wilkins M.J."/>
            <person name="Williams K.H."/>
            <person name="Banfield J.F."/>
        </authorList>
    </citation>
    <scope>NUCLEOTIDE SEQUENCE [LARGE SCALE GENOMIC DNA]</scope>
</reference>
<dbReference type="EMBL" id="LCHU01000013">
    <property type="protein sequence ID" value="KKT41047.1"/>
    <property type="molecule type" value="Genomic_DNA"/>
</dbReference>
<name>A0A0G1JAM4_9BACT</name>